<comment type="caution">
    <text evidence="3">The sequence shown here is derived from an EMBL/GenBank/DDBJ whole genome shotgun (WGS) entry which is preliminary data.</text>
</comment>
<evidence type="ECO:0000313" key="4">
    <source>
        <dbReference type="Proteomes" id="UP000297703"/>
    </source>
</evidence>
<feature type="signal peptide" evidence="2">
    <location>
        <begin position="1"/>
        <end position="16"/>
    </location>
</feature>
<feature type="compositionally biased region" description="Low complexity" evidence="1">
    <location>
        <begin position="1"/>
        <end position="16"/>
    </location>
</feature>
<name>A0A4D9EJI5_9SAUR</name>
<dbReference type="Proteomes" id="UP000297703">
    <property type="component" value="Unassembled WGS sequence"/>
</dbReference>
<sequence length="125" mass="12247">MAPLFAPLLLLGPSSGRYTPPSANQRAGHAPSGQSDQWDPRVPLQPLPQSPGAGLCGPLRAQGSRGAGAGDAAGSGGPGSRDPSAACQPPGRAAGWGPRSKPRTPGHVRGHEAAAPQTSPPGAAG</sequence>
<dbReference type="AlphaFoldDB" id="A0A4D9EJI5"/>
<feature type="compositionally biased region" description="Gly residues" evidence="1">
    <location>
        <begin position="65"/>
        <end position="79"/>
    </location>
</feature>
<protein>
    <submittedName>
        <fullName evidence="3">Syntaxin-binding protein 4-like</fullName>
    </submittedName>
</protein>
<evidence type="ECO:0000256" key="2">
    <source>
        <dbReference type="SAM" id="SignalP"/>
    </source>
</evidence>
<reference evidence="3 4" key="2">
    <citation type="submission" date="2019-04" db="EMBL/GenBank/DDBJ databases">
        <title>The genome sequence of big-headed turtle.</title>
        <authorList>
            <person name="Gong S."/>
        </authorList>
    </citation>
    <scope>NUCLEOTIDE SEQUENCE [LARGE SCALE GENOMIC DNA]</scope>
    <source>
        <strain evidence="3">DO16091913</strain>
        <tissue evidence="3">Muscle</tissue>
    </source>
</reference>
<keyword evidence="4" id="KW-1185">Reference proteome</keyword>
<feature type="region of interest" description="Disordered" evidence="1">
    <location>
        <begin position="1"/>
        <end position="125"/>
    </location>
</feature>
<dbReference type="EMBL" id="QXTE01000071">
    <property type="protein sequence ID" value="TFK08213.1"/>
    <property type="molecule type" value="Genomic_DNA"/>
</dbReference>
<evidence type="ECO:0000313" key="3">
    <source>
        <dbReference type="EMBL" id="TFK08213.1"/>
    </source>
</evidence>
<organism evidence="3 4">
    <name type="scientific">Platysternon megacephalum</name>
    <name type="common">big-headed turtle</name>
    <dbReference type="NCBI Taxonomy" id="55544"/>
    <lineage>
        <taxon>Eukaryota</taxon>
        <taxon>Metazoa</taxon>
        <taxon>Chordata</taxon>
        <taxon>Craniata</taxon>
        <taxon>Vertebrata</taxon>
        <taxon>Euteleostomi</taxon>
        <taxon>Archelosauria</taxon>
        <taxon>Testudinata</taxon>
        <taxon>Testudines</taxon>
        <taxon>Cryptodira</taxon>
        <taxon>Durocryptodira</taxon>
        <taxon>Testudinoidea</taxon>
        <taxon>Platysternidae</taxon>
        <taxon>Platysternon</taxon>
    </lineage>
</organism>
<proteinExistence type="predicted"/>
<feature type="chain" id="PRO_5020031507" evidence="2">
    <location>
        <begin position="17"/>
        <end position="125"/>
    </location>
</feature>
<evidence type="ECO:0000256" key="1">
    <source>
        <dbReference type="SAM" id="MobiDB-lite"/>
    </source>
</evidence>
<accession>A0A4D9EJI5</accession>
<reference evidence="3 4" key="1">
    <citation type="submission" date="2019-04" db="EMBL/GenBank/DDBJ databases">
        <title>Draft genome of the big-headed turtle Platysternon megacephalum.</title>
        <authorList>
            <person name="Gong S."/>
        </authorList>
    </citation>
    <scope>NUCLEOTIDE SEQUENCE [LARGE SCALE GENOMIC DNA]</scope>
    <source>
        <strain evidence="3">DO16091913</strain>
        <tissue evidence="3">Muscle</tissue>
    </source>
</reference>
<gene>
    <name evidence="3" type="ORF">DR999_PMT08883</name>
</gene>
<keyword evidence="2" id="KW-0732">Signal</keyword>